<keyword evidence="3" id="KW-1185">Reference proteome</keyword>
<feature type="region of interest" description="Disordered" evidence="1">
    <location>
        <begin position="512"/>
        <end position="552"/>
    </location>
</feature>
<sequence>MRAKSTRKSNPGHPEARSPGIIQAKAYNCFLPLLAFGKGMLKDLAATDQSRQRAFVSQLSRSCILDAWDANKRHMRAVSSLKRQSDFRIRKEVTLQLNVILAMWVGGRLEPNQSPHTGPMCWEVPLAPPPLPPPSSSLSSSPSSPSPPIVREEQHWPFWVIPTQMLTAFVSAQAARFILPLDHIFSEVTTASSADRSTSPPNPARQMLAFYTAQLFCRLLIHAVSSHISLELLVNIYMSRSPLQAKLAHQANIQAFATNQVTIELLFQRLVRNAQAEYDQGHNQDAEILADRAVTLAQAQEESATKTGRIPTAQAVHGIYVEAQDKYRQLYRGFKKFWQDMCAPLGPFNGRFSHQIGYYIQIAFNCDYTKEHYKRALFYTSYLAGPTWGLDKDVNFIVPWSIDNASRNSSSEWDVFRVPVAKTHISKTIFEETVSQPTILLPTRDTIIGLLDAIKILTGHSSSITKRLSWTKRRLNNQGNQYDLPSHLAARHQEVGPSTESQSLLERFLHQREPPEWDVEPVDEQEAKDTEETAEEDNSSLGEDNNDDDLEDIGLNDLRLYIGF</sequence>
<dbReference type="AlphaFoldDB" id="A0A8H4KKC6"/>
<feature type="non-terminal residue" evidence="2">
    <location>
        <position position="1"/>
    </location>
</feature>
<evidence type="ECO:0000256" key="1">
    <source>
        <dbReference type="SAM" id="MobiDB-lite"/>
    </source>
</evidence>
<gene>
    <name evidence="2" type="ORF">F53441_4347</name>
</gene>
<proteinExistence type="predicted"/>
<name>A0A8H4KKC6_9HYPO</name>
<comment type="caution">
    <text evidence="2">The sequence shown here is derived from an EMBL/GenBank/DDBJ whole genome shotgun (WGS) entry which is preliminary data.</text>
</comment>
<evidence type="ECO:0000313" key="2">
    <source>
        <dbReference type="EMBL" id="KAF4452875.1"/>
    </source>
</evidence>
<protein>
    <submittedName>
        <fullName evidence="2">Uncharacterized protein</fullName>
    </submittedName>
</protein>
<dbReference type="Proteomes" id="UP000605986">
    <property type="component" value="Unassembled WGS sequence"/>
</dbReference>
<dbReference type="OrthoDB" id="5104431at2759"/>
<feature type="compositionally biased region" description="Acidic residues" evidence="1">
    <location>
        <begin position="532"/>
        <end position="552"/>
    </location>
</feature>
<accession>A0A8H4KKC6</accession>
<dbReference type="EMBL" id="JAADJG010000169">
    <property type="protein sequence ID" value="KAF4452875.1"/>
    <property type="molecule type" value="Genomic_DNA"/>
</dbReference>
<evidence type="ECO:0000313" key="3">
    <source>
        <dbReference type="Proteomes" id="UP000605986"/>
    </source>
</evidence>
<reference evidence="2" key="1">
    <citation type="submission" date="2020-01" db="EMBL/GenBank/DDBJ databases">
        <title>Identification and distribution of gene clusters putatively required for synthesis of sphingolipid metabolism inhibitors in phylogenetically diverse species of the filamentous fungus Fusarium.</title>
        <authorList>
            <person name="Kim H.-S."/>
            <person name="Busman M."/>
            <person name="Brown D.W."/>
            <person name="Divon H."/>
            <person name="Uhlig S."/>
            <person name="Proctor R.H."/>
        </authorList>
    </citation>
    <scope>NUCLEOTIDE SEQUENCE</scope>
    <source>
        <strain evidence="2">NRRL 53441</strain>
    </source>
</reference>
<organism evidence="2 3">
    <name type="scientific">Fusarium austroafricanum</name>
    <dbReference type="NCBI Taxonomy" id="2364996"/>
    <lineage>
        <taxon>Eukaryota</taxon>
        <taxon>Fungi</taxon>
        <taxon>Dikarya</taxon>
        <taxon>Ascomycota</taxon>
        <taxon>Pezizomycotina</taxon>
        <taxon>Sordariomycetes</taxon>
        <taxon>Hypocreomycetidae</taxon>
        <taxon>Hypocreales</taxon>
        <taxon>Nectriaceae</taxon>
        <taxon>Fusarium</taxon>
        <taxon>Fusarium concolor species complex</taxon>
    </lineage>
</organism>